<feature type="transmembrane region" description="Helical" evidence="1">
    <location>
        <begin position="175"/>
        <end position="202"/>
    </location>
</feature>
<gene>
    <name evidence="2" type="ORF">Msi02_81860</name>
</gene>
<dbReference type="EMBL" id="BOOF01000074">
    <property type="protein sequence ID" value="GIH67369.1"/>
    <property type="molecule type" value="Genomic_DNA"/>
</dbReference>
<evidence type="ECO:0000313" key="2">
    <source>
        <dbReference type="EMBL" id="GIH67369.1"/>
    </source>
</evidence>
<feature type="transmembrane region" description="Helical" evidence="1">
    <location>
        <begin position="143"/>
        <end position="163"/>
    </location>
</feature>
<feature type="transmembrane region" description="Helical" evidence="1">
    <location>
        <begin position="30"/>
        <end position="54"/>
    </location>
</feature>
<feature type="transmembrane region" description="Helical" evidence="1">
    <location>
        <begin position="209"/>
        <end position="228"/>
    </location>
</feature>
<evidence type="ECO:0000256" key="1">
    <source>
        <dbReference type="SAM" id="Phobius"/>
    </source>
</evidence>
<proteinExistence type="predicted"/>
<keyword evidence="1" id="KW-0812">Transmembrane</keyword>
<feature type="transmembrane region" description="Helical" evidence="1">
    <location>
        <begin position="407"/>
        <end position="425"/>
    </location>
</feature>
<evidence type="ECO:0008006" key="4">
    <source>
        <dbReference type="Google" id="ProtNLM"/>
    </source>
</evidence>
<name>A0ABQ4H117_9ACTN</name>
<organism evidence="2 3">
    <name type="scientific">Microbispora siamensis</name>
    <dbReference type="NCBI Taxonomy" id="564413"/>
    <lineage>
        <taxon>Bacteria</taxon>
        <taxon>Bacillati</taxon>
        <taxon>Actinomycetota</taxon>
        <taxon>Actinomycetes</taxon>
        <taxon>Streptosporangiales</taxon>
        <taxon>Streptosporangiaceae</taxon>
        <taxon>Microbispora</taxon>
    </lineage>
</organism>
<comment type="caution">
    <text evidence="2">The sequence shown here is derived from an EMBL/GenBank/DDBJ whole genome shotgun (WGS) entry which is preliminary data.</text>
</comment>
<reference evidence="2 3" key="1">
    <citation type="submission" date="2021-01" db="EMBL/GenBank/DDBJ databases">
        <title>Whole genome shotgun sequence of Microbispora siamensis NBRC 104113.</title>
        <authorList>
            <person name="Komaki H."/>
            <person name="Tamura T."/>
        </authorList>
    </citation>
    <scope>NUCLEOTIDE SEQUENCE [LARGE SCALE GENOMIC DNA]</scope>
    <source>
        <strain evidence="2 3">NBRC 104113</strain>
    </source>
</reference>
<feature type="transmembrane region" description="Helical" evidence="1">
    <location>
        <begin position="88"/>
        <end position="113"/>
    </location>
</feature>
<dbReference type="Proteomes" id="UP000660454">
    <property type="component" value="Unassembled WGS sequence"/>
</dbReference>
<accession>A0ABQ4H117</accession>
<keyword evidence="1" id="KW-1133">Transmembrane helix</keyword>
<feature type="transmembrane region" description="Helical" evidence="1">
    <location>
        <begin position="460"/>
        <end position="481"/>
    </location>
</feature>
<feature type="transmembrane region" description="Helical" evidence="1">
    <location>
        <begin position="437"/>
        <end position="454"/>
    </location>
</feature>
<protein>
    <recommendedName>
        <fullName evidence="4">Glycosyltransferase RgtA/B/C/D-like domain-containing protein</fullName>
    </recommendedName>
</protein>
<keyword evidence="1" id="KW-0472">Membrane</keyword>
<evidence type="ECO:0000313" key="3">
    <source>
        <dbReference type="Proteomes" id="UP000660454"/>
    </source>
</evidence>
<keyword evidence="3" id="KW-1185">Reference proteome</keyword>
<sequence length="521" mass="57568">MVAIADPPSVNAAPVGGWGRPLALLRRHRVFAAALGVAFVLRIVTMLGFGPAMWFNDSYDYVSVALRPRPHPIRPDGYSFWLLLLKPFHSFSLVVLTQHLMGLAAAFLIYALLTRRFGMPGWGATLAAVPVMFDAYQIQLEQLIMSDTMFILLVVGVVTLVLWRERMTWRGGTVVGLLLALTALTRSIGLPILALVVAYLVIKRAGWKPIAAMVAACALPVLAYMGWFKAVNGQFAMTNSDGVILYMRTSLFADCHKMNIDERRELELALLCINVPPKDRGLSAQAYLWWDDQNQLHVFGSGMKFTPEINANASAFAKRAILSQPGDYLAAVAKDFFRAFQWGRPRFPDAKTFLQYEFDNEYTRKLPKWSSYHSTTDKDAEAYENGPAATHVVSPWSDIMIGYQKVVRLPGLVLGLLLLFGLYGVARRWRDLGGPGLLPWLGAVGLILAPAATAEFDYRYLLPAVPLACLAAGITAAGLLGRSSPRLSSPRPSSLRPSSLRLSSLRQASLRLSSRRRSSLR</sequence>